<gene>
    <name evidence="2" type="ordered locus">Sden_0686</name>
</gene>
<dbReference type="RefSeq" id="WP_011495141.1">
    <property type="nucleotide sequence ID" value="NC_007954.1"/>
</dbReference>
<dbReference type="Pfam" id="PF22352">
    <property type="entry name" value="K319L-like_PKD"/>
    <property type="match status" value="1"/>
</dbReference>
<sequence length="732" mass="79348">MYIQDLIKLSLIVSSLSLAGCGGSDSNEPTPVIVPNLAPSVSIAPNTASAIEKATFSVSAVATDSDGTIASYQWKVISSHTLVLAGEMTSSVSFMAPDVGLSGDTVQLEVTATDDDGAKSTASTSILINAKTIPLTIKGLATDSPLSNAKISAHIAGRDISVEAIAENDGKYSVDLLLDDAEASSFISISARGVSQQSNAGLISLLGTAEELSTIAGDDNVLTSAEHFAVNVTNITTAKYAFAKRANSGKDITTTALLESLYAGLNYDEVMMLATAIKVAIDKSAANNTLSLPEGIPDTLSLVENAAKAKAYVEMVQSAPEYTEAQQEIYQDTNLVDADSDFNVPAKYYVLPADSLSRGDGFDFMPNGKGSSKDLTFDWTESNGEITATIVGQDIKTFKTQESIYGRMTYVKVQNLIDKIQFKRLSSSTKSDLLLITWTNRRHYPNAELTDEISTSTSISVAVKEAGIIPIEPMTAGFASLTIDEEIIDGDISVEADLFTLTANGQGSRELLNDNFTWKVEQGALFITLENGKKLRFRKISDAGVADIFSYESSEDGINFTTNIMGQGKISPKRAWTAAEVAGIYDYTNNQFDSGDLSHFWIELQTNGDAETYSAIDSNENGEISTNELFIAYGKWKIEDDGSLTITRVRKQDGNYSPKCRDAATTGCTLYHERNWRLFANKDNAYGLHQKQHFYRSNFSSNNNTLDTIWYGNRTFFKLKTRPVDIDQLPSQ</sequence>
<evidence type="ECO:0000256" key="1">
    <source>
        <dbReference type="SAM" id="SignalP"/>
    </source>
</evidence>
<dbReference type="OrthoDB" id="369088at2"/>
<dbReference type="KEGG" id="sdn:Sden_0686"/>
<keyword evidence="3" id="KW-1185">Reference proteome</keyword>
<evidence type="ECO:0000313" key="3">
    <source>
        <dbReference type="Proteomes" id="UP000001982"/>
    </source>
</evidence>
<feature type="signal peptide" evidence="1">
    <location>
        <begin position="1"/>
        <end position="19"/>
    </location>
</feature>
<organism evidence="2 3">
    <name type="scientific">Shewanella denitrificans (strain OS217 / ATCC BAA-1090 / DSM 15013)</name>
    <dbReference type="NCBI Taxonomy" id="318161"/>
    <lineage>
        <taxon>Bacteria</taxon>
        <taxon>Pseudomonadati</taxon>
        <taxon>Pseudomonadota</taxon>
        <taxon>Gammaproteobacteria</taxon>
        <taxon>Alteromonadales</taxon>
        <taxon>Shewanellaceae</taxon>
        <taxon>Shewanella</taxon>
    </lineage>
</organism>
<dbReference type="InterPro" id="IPR013783">
    <property type="entry name" value="Ig-like_fold"/>
</dbReference>
<dbReference type="PROSITE" id="PS00018">
    <property type="entry name" value="EF_HAND_1"/>
    <property type="match status" value="1"/>
</dbReference>
<protein>
    <recommendedName>
        <fullName evidence="4">PKD/Chitinase domain-containing protein</fullName>
    </recommendedName>
</protein>
<dbReference type="HOGENOM" id="CLU_378498_0_0_6"/>
<accession>Q12RF0</accession>
<dbReference type="AlphaFoldDB" id="Q12RF0"/>
<dbReference type="eggNOG" id="COG4886">
    <property type="taxonomic scope" value="Bacteria"/>
</dbReference>
<dbReference type="Gene3D" id="2.60.40.10">
    <property type="entry name" value="Immunoglobulins"/>
    <property type="match status" value="1"/>
</dbReference>
<dbReference type="InterPro" id="IPR018247">
    <property type="entry name" value="EF_Hand_1_Ca_BS"/>
</dbReference>
<dbReference type="EMBL" id="CP000302">
    <property type="protein sequence ID" value="ABE53976.1"/>
    <property type="molecule type" value="Genomic_DNA"/>
</dbReference>
<reference evidence="2 3" key="1">
    <citation type="submission" date="2006-03" db="EMBL/GenBank/DDBJ databases">
        <title>Complete sequence of Shewanella denitrificans OS217.</title>
        <authorList>
            <consortium name="US DOE Joint Genome Institute"/>
            <person name="Copeland A."/>
            <person name="Lucas S."/>
            <person name="Lapidus A."/>
            <person name="Barry K."/>
            <person name="Detter J.C."/>
            <person name="Glavina del Rio T."/>
            <person name="Hammon N."/>
            <person name="Israni S."/>
            <person name="Dalin E."/>
            <person name="Tice H."/>
            <person name="Pitluck S."/>
            <person name="Brettin T."/>
            <person name="Bruce D."/>
            <person name="Han C."/>
            <person name="Tapia R."/>
            <person name="Gilna P."/>
            <person name="Kiss H."/>
            <person name="Schmutz J."/>
            <person name="Larimer F."/>
            <person name="Land M."/>
            <person name="Hauser L."/>
            <person name="Kyrpides N."/>
            <person name="Lykidis A."/>
            <person name="Richardson P."/>
        </authorList>
    </citation>
    <scope>NUCLEOTIDE SEQUENCE [LARGE SCALE GENOMIC DNA]</scope>
    <source>
        <strain evidence="3">OS217 / ATCC BAA-1090 / DSM 15013</strain>
    </source>
</reference>
<feature type="chain" id="PRO_5004181658" description="PKD/Chitinase domain-containing protein" evidence="1">
    <location>
        <begin position="20"/>
        <end position="732"/>
    </location>
</feature>
<dbReference type="STRING" id="318161.Sden_0686"/>
<keyword evidence="1" id="KW-0732">Signal</keyword>
<evidence type="ECO:0000313" key="2">
    <source>
        <dbReference type="EMBL" id="ABE53976.1"/>
    </source>
</evidence>
<proteinExistence type="predicted"/>
<dbReference type="Proteomes" id="UP000001982">
    <property type="component" value="Chromosome"/>
</dbReference>
<name>Q12RF0_SHEDO</name>
<evidence type="ECO:0008006" key="4">
    <source>
        <dbReference type="Google" id="ProtNLM"/>
    </source>
</evidence>